<dbReference type="InterPro" id="IPR013438">
    <property type="entry name" value="SpoVE"/>
</dbReference>
<evidence type="ECO:0000313" key="9">
    <source>
        <dbReference type="Proteomes" id="UP000665020"/>
    </source>
</evidence>
<dbReference type="GO" id="GO:0032153">
    <property type="term" value="C:cell division site"/>
    <property type="evidence" value="ECO:0007669"/>
    <property type="project" value="TreeGrafter"/>
</dbReference>
<reference evidence="8" key="1">
    <citation type="submission" date="2019-12" db="EMBL/GenBank/DDBJ databases">
        <authorList>
            <person name="zhang j."/>
            <person name="sun C.M."/>
        </authorList>
    </citation>
    <scope>NUCLEOTIDE SEQUENCE</scope>
    <source>
        <strain evidence="8">NS-1</strain>
    </source>
</reference>
<dbReference type="GO" id="GO:0015648">
    <property type="term" value="F:lipid-linked peptidoglycan transporter activity"/>
    <property type="evidence" value="ECO:0007669"/>
    <property type="project" value="TreeGrafter"/>
</dbReference>
<dbReference type="GO" id="GO:0005886">
    <property type="term" value="C:plasma membrane"/>
    <property type="evidence" value="ECO:0007669"/>
    <property type="project" value="UniProtKB-SubCell"/>
</dbReference>
<feature type="transmembrane region" description="Helical" evidence="7">
    <location>
        <begin position="163"/>
        <end position="180"/>
    </location>
</feature>
<feature type="transmembrane region" description="Helical" evidence="7">
    <location>
        <begin position="76"/>
        <end position="97"/>
    </location>
</feature>
<dbReference type="KEGG" id="ifn:GM661_08665"/>
<dbReference type="EMBL" id="CP046640">
    <property type="protein sequence ID" value="QTL98041.1"/>
    <property type="molecule type" value="Genomic_DNA"/>
</dbReference>
<evidence type="ECO:0000313" key="8">
    <source>
        <dbReference type="EMBL" id="QTL98041.1"/>
    </source>
</evidence>
<dbReference type="NCBIfam" id="TIGR02614">
    <property type="entry name" value="ftsW"/>
    <property type="match status" value="1"/>
</dbReference>
<gene>
    <name evidence="8" type="primary">spoVE</name>
    <name evidence="8" type="ORF">GM661_08665</name>
</gene>
<organism evidence="8 9">
    <name type="scientific">Iocasia fonsfrigidae</name>
    <dbReference type="NCBI Taxonomy" id="2682810"/>
    <lineage>
        <taxon>Bacteria</taxon>
        <taxon>Bacillati</taxon>
        <taxon>Bacillota</taxon>
        <taxon>Clostridia</taxon>
        <taxon>Halanaerobiales</taxon>
        <taxon>Halanaerobiaceae</taxon>
        <taxon>Iocasia</taxon>
    </lineage>
</organism>
<dbReference type="NCBIfam" id="TIGR02615">
    <property type="entry name" value="spoVE"/>
    <property type="match status" value="1"/>
</dbReference>
<dbReference type="PANTHER" id="PTHR30474:SF13">
    <property type="entry name" value="STAGE V SPORULATION PROTEIN E"/>
    <property type="match status" value="1"/>
</dbReference>
<dbReference type="InterPro" id="IPR001182">
    <property type="entry name" value="FtsW/RodA"/>
</dbReference>
<dbReference type="GO" id="GO:0008360">
    <property type="term" value="P:regulation of cell shape"/>
    <property type="evidence" value="ECO:0007669"/>
    <property type="project" value="UniProtKB-KW"/>
</dbReference>
<keyword evidence="5 7" id="KW-1133">Transmembrane helix</keyword>
<sequence length="365" mass="40366">MQEKQTPDYIVLFVIITLMTLGIIMILSASSIRSHAMYKDSYYLFRHQLVWSLVGILAMIFFMNIDYHIYQKNAKLILLITIAGLILVLIPGVGRVVGGSRRWIGFSFFQVQPSELAKLGVVIYFSQYFTRKKEHLDSFSRGIIPPLIILGLIFALILLEPDLGTGVTIAGTFFIMLFVSGVRLSHLMMLSLSSLPLLYYFIMSEDYRRERLLSFLDPWGDPLDTGYHIIQSLLALGSGGFFGVGLGHSRQKFLYLPEPGTDFIFAVLGEELGFLGGLFVLGLFFLFVWRGLKIASSVPDMFGSMLAVGLTTMVIIQAVINIGVVTASMPITGITLPFISYGGTSLVIMLSGVGILLNISKSAVD</sequence>
<evidence type="ECO:0000256" key="1">
    <source>
        <dbReference type="ARBA" id="ARBA00004651"/>
    </source>
</evidence>
<dbReference type="PANTHER" id="PTHR30474">
    <property type="entry name" value="CELL CYCLE PROTEIN"/>
    <property type="match status" value="1"/>
</dbReference>
<feature type="transmembrane region" description="Helical" evidence="7">
    <location>
        <begin position="263"/>
        <end position="289"/>
    </location>
</feature>
<feature type="transmembrane region" description="Helical" evidence="7">
    <location>
        <begin position="9"/>
        <end position="29"/>
    </location>
</feature>
<evidence type="ECO:0000256" key="7">
    <source>
        <dbReference type="SAM" id="Phobius"/>
    </source>
</evidence>
<feature type="transmembrane region" description="Helical" evidence="7">
    <location>
        <begin position="301"/>
        <end position="326"/>
    </location>
</feature>
<dbReference type="InterPro" id="IPR013437">
    <property type="entry name" value="FtsW"/>
</dbReference>
<feature type="transmembrane region" description="Helical" evidence="7">
    <location>
        <begin position="338"/>
        <end position="359"/>
    </location>
</feature>
<accession>A0A8A7K998</accession>
<keyword evidence="6 7" id="KW-0472">Membrane</keyword>
<evidence type="ECO:0000256" key="4">
    <source>
        <dbReference type="ARBA" id="ARBA00022960"/>
    </source>
</evidence>
<protein>
    <submittedName>
        <fullName evidence="8">Stage V sporulation protein E</fullName>
    </submittedName>
</protein>
<dbReference type="GO" id="GO:0009252">
    <property type="term" value="P:peptidoglycan biosynthetic process"/>
    <property type="evidence" value="ECO:0007669"/>
    <property type="project" value="InterPro"/>
</dbReference>
<dbReference type="Proteomes" id="UP000665020">
    <property type="component" value="Chromosome"/>
</dbReference>
<comment type="subcellular location">
    <subcellularLocation>
        <location evidence="1">Cell membrane</location>
        <topology evidence="1">Multi-pass membrane protein</topology>
    </subcellularLocation>
</comment>
<feature type="transmembrane region" description="Helical" evidence="7">
    <location>
        <begin position="138"/>
        <end position="157"/>
    </location>
</feature>
<evidence type="ECO:0000256" key="6">
    <source>
        <dbReference type="ARBA" id="ARBA00023136"/>
    </source>
</evidence>
<evidence type="ECO:0000256" key="2">
    <source>
        <dbReference type="ARBA" id="ARBA00022475"/>
    </source>
</evidence>
<name>A0A8A7K998_9FIRM</name>
<keyword evidence="2" id="KW-1003">Cell membrane</keyword>
<evidence type="ECO:0000256" key="5">
    <source>
        <dbReference type="ARBA" id="ARBA00022989"/>
    </source>
</evidence>
<dbReference type="Pfam" id="PF01098">
    <property type="entry name" value="FTSW_RODA_SPOVE"/>
    <property type="match status" value="1"/>
</dbReference>
<proteinExistence type="predicted"/>
<keyword evidence="3 7" id="KW-0812">Transmembrane</keyword>
<dbReference type="AlphaFoldDB" id="A0A8A7K998"/>
<keyword evidence="9" id="KW-1185">Reference proteome</keyword>
<dbReference type="GO" id="GO:0051301">
    <property type="term" value="P:cell division"/>
    <property type="evidence" value="ECO:0007669"/>
    <property type="project" value="InterPro"/>
</dbReference>
<evidence type="ECO:0000256" key="3">
    <source>
        <dbReference type="ARBA" id="ARBA00022692"/>
    </source>
</evidence>
<feature type="transmembrane region" description="Helical" evidence="7">
    <location>
        <begin position="49"/>
        <end position="69"/>
    </location>
</feature>
<keyword evidence="4" id="KW-0133">Cell shape</keyword>
<feature type="transmembrane region" description="Helical" evidence="7">
    <location>
        <begin position="187"/>
        <end position="203"/>
    </location>
</feature>